<comment type="caution">
    <text evidence="2">The sequence shown here is derived from an EMBL/GenBank/DDBJ whole genome shotgun (WGS) entry which is preliminary data.</text>
</comment>
<feature type="region of interest" description="Disordered" evidence="1">
    <location>
        <begin position="1"/>
        <end position="115"/>
    </location>
</feature>
<sequence length="115" mass="12369">MPNLSPNRHDLKMCRGPLPQAQSVPPLRVPIRPSPKTSNITSPLESAPGRALPLRSVRPGSIAESQRKYTRSPASSIDARRAHQRNESLMKLSAESTIDSEGLGGKVSPSGAGHW</sequence>
<gene>
    <name evidence="2" type="ORF">RDB_LOCUS29479</name>
</gene>
<accession>A0A8H2WSJ6</accession>
<evidence type="ECO:0000313" key="2">
    <source>
        <dbReference type="EMBL" id="CAE6397628.1"/>
    </source>
</evidence>
<proteinExistence type="predicted"/>
<evidence type="ECO:0000313" key="3">
    <source>
        <dbReference type="Proteomes" id="UP000663826"/>
    </source>
</evidence>
<name>A0A8H2WSJ6_9AGAM</name>
<evidence type="ECO:0000256" key="1">
    <source>
        <dbReference type="SAM" id="MobiDB-lite"/>
    </source>
</evidence>
<organism evidence="2 3">
    <name type="scientific">Rhizoctonia solani</name>
    <dbReference type="NCBI Taxonomy" id="456999"/>
    <lineage>
        <taxon>Eukaryota</taxon>
        <taxon>Fungi</taxon>
        <taxon>Dikarya</taxon>
        <taxon>Basidiomycota</taxon>
        <taxon>Agaricomycotina</taxon>
        <taxon>Agaricomycetes</taxon>
        <taxon>Cantharellales</taxon>
        <taxon>Ceratobasidiaceae</taxon>
        <taxon>Rhizoctonia</taxon>
    </lineage>
</organism>
<protein>
    <submittedName>
        <fullName evidence="2">Uncharacterized protein</fullName>
    </submittedName>
</protein>
<dbReference type="EMBL" id="CAJMWQ010000912">
    <property type="protein sequence ID" value="CAE6397628.1"/>
    <property type="molecule type" value="Genomic_DNA"/>
</dbReference>
<dbReference type="Proteomes" id="UP000663826">
    <property type="component" value="Unassembled WGS sequence"/>
</dbReference>
<dbReference type="AlphaFoldDB" id="A0A8H2WSJ6"/>
<feature type="compositionally biased region" description="Polar residues" evidence="1">
    <location>
        <begin position="35"/>
        <end position="44"/>
    </location>
</feature>
<reference evidence="2" key="1">
    <citation type="submission" date="2021-01" db="EMBL/GenBank/DDBJ databases">
        <authorList>
            <person name="Kaushik A."/>
        </authorList>
    </citation>
    <scope>NUCLEOTIDE SEQUENCE</scope>
    <source>
        <strain evidence="2">AG1-1B</strain>
    </source>
</reference>
<feature type="compositionally biased region" description="Basic and acidic residues" evidence="1">
    <location>
        <begin position="78"/>
        <end position="88"/>
    </location>
</feature>